<comment type="caution">
    <text evidence="1">The sequence shown here is derived from an EMBL/GenBank/DDBJ whole genome shotgun (WGS) entry which is preliminary data.</text>
</comment>
<proteinExistence type="predicted"/>
<reference evidence="1 2" key="1">
    <citation type="journal article" date="2016" name="ISME J.">
        <title>Chasing the elusive Euryarchaeota class WSA2: genomes reveal a uniquely fastidious methyl-reducing methanogen.</title>
        <authorList>
            <person name="Nobu M.K."/>
            <person name="Narihiro T."/>
            <person name="Kuroda K."/>
            <person name="Mei R."/>
            <person name="Liu W.T."/>
        </authorList>
    </citation>
    <scope>NUCLEOTIDE SEQUENCE [LARGE SCALE GENOMIC DNA]</scope>
    <source>
        <strain evidence="1">U1lsi0528_Bin055</strain>
    </source>
</reference>
<sequence>MRSTQSIVKQAEDNLKLSEIDKKVQENKKAFRGVPGWSSKGEKAYFEDMDLPPIQDPAQTTKNKIQIPNLKIIITYISRLKNWFSLYWSSVEEIK</sequence>
<name>A0A150J9H7_9EURY</name>
<accession>A0A150J9H7</accession>
<dbReference type="EMBL" id="LNGC01000001">
    <property type="protein sequence ID" value="KYC53846.1"/>
    <property type="molecule type" value="Genomic_DNA"/>
</dbReference>
<dbReference type="AlphaFoldDB" id="A0A150J9H7"/>
<dbReference type="Proteomes" id="UP000075398">
    <property type="component" value="Unassembled WGS sequence"/>
</dbReference>
<organism evidence="1 2">
    <name type="scientific">Candidatus Methanofastidiosum methylothiophilum</name>
    <dbReference type="NCBI Taxonomy" id="1705564"/>
    <lineage>
        <taxon>Archaea</taxon>
        <taxon>Methanobacteriati</taxon>
        <taxon>Methanobacteriota</taxon>
        <taxon>Stenosarchaea group</taxon>
        <taxon>Candidatus Methanofastidiosia</taxon>
        <taxon>Candidatus Methanofastidiosales</taxon>
        <taxon>Candidatus Methanofastidiosaceae</taxon>
        <taxon>Candidatus Methanofastidiosum</taxon>
    </lineage>
</organism>
<gene>
    <name evidence="1" type="ORF">AMQ22_00045</name>
</gene>
<evidence type="ECO:0000313" key="1">
    <source>
        <dbReference type="EMBL" id="KYC53846.1"/>
    </source>
</evidence>
<protein>
    <submittedName>
        <fullName evidence="1">Uncharacterized protein</fullName>
    </submittedName>
</protein>
<evidence type="ECO:0000313" key="2">
    <source>
        <dbReference type="Proteomes" id="UP000075398"/>
    </source>
</evidence>